<dbReference type="RefSeq" id="WP_369148969.1">
    <property type="nucleotide sequence ID" value="NZ_CP163444.1"/>
</dbReference>
<evidence type="ECO:0000313" key="1">
    <source>
        <dbReference type="EMBL" id="XDQ76372.1"/>
    </source>
</evidence>
<organism evidence="1">
    <name type="scientific">Streptomyces sp. R44</name>
    <dbReference type="NCBI Taxonomy" id="3238633"/>
    <lineage>
        <taxon>Bacteria</taxon>
        <taxon>Bacillati</taxon>
        <taxon>Actinomycetota</taxon>
        <taxon>Actinomycetes</taxon>
        <taxon>Kitasatosporales</taxon>
        <taxon>Streptomycetaceae</taxon>
        <taxon>Streptomyces</taxon>
    </lineage>
</organism>
<protein>
    <submittedName>
        <fullName evidence="1">Antitoxin MazE7</fullName>
    </submittedName>
</protein>
<reference evidence="1" key="1">
    <citation type="submission" date="2024-07" db="EMBL/GenBank/DDBJ databases">
        <authorList>
            <person name="Yu S.T."/>
        </authorList>
    </citation>
    <scope>NUCLEOTIDE SEQUENCE</scope>
    <source>
        <strain evidence="1">R44</strain>
    </source>
</reference>
<accession>A0AB39TBY5</accession>
<dbReference type="AlphaFoldDB" id="A0AB39TBY5"/>
<dbReference type="EMBL" id="CP163444">
    <property type="protein sequence ID" value="XDQ76372.1"/>
    <property type="molecule type" value="Genomic_DNA"/>
</dbReference>
<name>A0AB39TBY5_9ACTN</name>
<gene>
    <name evidence="1" type="ORF">AB5J54_40240</name>
</gene>
<sequence length="82" mass="8972">MPDTSVRIDEATRDRFKALADAAGLSVKDYLERVADEKEREQLLDTATAAFRRAIDAPGIVSRFDADFGGLPPAKHETPRAA</sequence>
<proteinExistence type="predicted"/>